<protein>
    <submittedName>
        <fullName evidence="1">Uncharacterized protein</fullName>
    </submittedName>
</protein>
<evidence type="ECO:0000313" key="1">
    <source>
        <dbReference type="EMBL" id="MPN21826.1"/>
    </source>
</evidence>
<sequence>MDPPNNIENHWKFENSGLSSSLPSFILPIGLNATNKANIIMRNTTIKYNHPKLLVITLNKILDTFPSCSGNNAPIITNNAIIVADTHNTGYSFIFSINIPPIFVF</sequence>
<dbReference type="AlphaFoldDB" id="A0A645G6P4"/>
<name>A0A645G6P4_9ZZZZ</name>
<dbReference type="EMBL" id="VSSQ01069899">
    <property type="protein sequence ID" value="MPN21826.1"/>
    <property type="molecule type" value="Genomic_DNA"/>
</dbReference>
<accession>A0A645G6P4</accession>
<gene>
    <name evidence="1" type="ORF">SDC9_169208</name>
</gene>
<proteinExistence type="predicted"/>
<reference evidence="1" key="1">
    <citation type="submission" date="2019-08" db="EMBL/GenBank/DDBJ databases">
        <authorList>
            <person name="Kucharzyk K."/>
            <person name="Murdoch R.W."/>
            <person name="Higgins S."/>
            <person name="Loffler F."/>
        </authorList>
    </citation>
    <scope>NUCLEOTIDE SEQUENCE</scope>
</reference>
<organism evidence="1">
    <name type="scientific">bioreactor metagenome</name>
    <dbReference type="NCBI Taxonomy" id="1076179"/>
    <lineage>
        <taxon>unclassified sequences</taxon>
        <taxon>metagenomes</taxon>
        <taxon>ecological metagenomes</taxon>
    </lineage>
</organism>
<comment type="caution">
    <text evidence="1">The sequence shown here is derived from an EMBL/GenBank/DDBJ whole genome shotgun (WGS) entry which is preliminary data.</text>
</comment>